<dbReference type="InterPro" id="IPR022791">
    <property type="entry name" value="L-PG_synthase/AglD"/>
</dbReference>
<evidence type="ECO:0000313" key="8">
    <source>
        <dbReference type="Proteomes" id="UP000663722"/>
    </source>
</evidence>
<proteinExistence type="predicted"/>
<evidence type="ECO:0000256" key="4">
    <source>
        <dbReference type="ARBA" id="ARBA00022989"/>
    </source>
</evidence>
<keyword evidence="5 6" id="KW-0472">Membrane</keyword>
<evidence type="ECO:0000256" key="6">
    <source>
        <dbReference type="SAM" id="Phobius"/>
    </source>
</evidence>
<feature type="transmembrane region" description="Helical" evidence="6">
    <location>
        <begin position="296"/>
        <end position="321"/>
    </location>
</feature>
<dbReference type="GO" id="GO:0005886">
    <property type="term" value="C:plasma membrane"/>
    <property type="evidence" value="ECO:0007669"/>
    <property type="project" value="UniProtKB-SubCell"/>
</dbReference>
<dbReference type="KEGG" id="dmm:dnm_016230"/>
<protein>
    <submittedName>
        <fullName evidence="7">TIGR00374 family protein</fullName>
    </submittedName>
</protein>
<dbReference type="PANTHER" id="PTHR40277:SF1">
    <property type="entry name" value="BLL5419 PROTEIN"/>
    <property type="match status" value="1"/>
</dbReference>
<comment type="subcellular location">
    <subcellularLocation>
        <location evidence="1">Cell membrane</location>
        <topology evidence="1">Multi-pass membrane protein</topology>
    </subcellularLocation>
</comment>
<sequence length="336" mass="37911">MCVSLSMAKNTQRSRFIHGLQTFVLLILIAWLLSSLNFRELGKVLSDINISWLAVPILLHLGAVWLNAYRWMALLRDNSIPLWRLAYSQIVGQFFNVFLPSDMGGDVYKMHDIHKFCKSGSKSVVSVLLTRVFGFLAMGVILTMGLIVSHHIIRSQSVFWVALIYSGFSITAIIVLIERRLPALLSEKTDFKDKIKNKYVLKLVSMLDEFNQIMINRKIVLFTLFLGVMFQALLIVIIFFYGLTLDVTLSFGSLFLVAPLIMLISALPLSINSLGLREGAFVYFLNWLGLTNEQGIIIALLSRSVSGIIIPLLGGMLFILFRRHIDKLLPANQKVS</sequence>
<reference evidence="7" key="1">
    <citation type="journal article" date="2021" name="Microb. Physiol.">
        <title>Proteogenomic Insights into the Physiology of Marine, Sulfate-Reducing, Filamentous Desulfonema limicola and Desulfonema magnum.</title>
        <authorList>
            <person name="Schnaars V."/>
            <person name="Wohlbrand L."/>
            <person name="Scheve S."/>
            <person name="Hinrichs C."/>
            <person name="Reinhardt R."/>
            <person name="Rabus R."/>
        </authorList>
    </citation>
    <scope>NUCLEOTIDE SEQUENCE</scope>
    <source>
        <strain evidence="7">4be13</strain>
    </source>
</reference>
<keyword evidence="8" id="KW-1185">Reference proteome</keyword>
<evidence type="ECO:0000256" key="2">
    <source>
        <dbReference type="ARBA" id="ARBA00022475"/>
    </source>
</evidence>
<dbReference type="PANTHER" id="PTHR40277">
    <property type="entry name" value="BLL5419 PROTEIN"/>
    <property type="match status" value="1"/>
</dbReference>
<keyword evidence="3 6" id="KW-0812">Transmembrane</keyword>
<dbReference type="Proteomes" id="UP000663722">
    <property type="component" value="Chromosome"/>
</dbReference>
<keyword evidence="2" id="KW-1003">Cell membrane</keyword>
<feature type="transmembrane region" description="Helical" evidence="6">
    <location>
        <begin position="128"/>
        <end position="152"/>
    </location>
</feature>
<organism evidence="7 8">
    <name type="scientific">Desulfonema magnum</name>
    <dbReference type="NCBI Taxonomy" id="45655"/>
    <lineage>
        <taxon>Bacteria</taxon>
        <taxon>Pseudomonadati</taxon>
        <taxon>Thermodesulfobacteriota</taxon>
        <taxon>Desulfobacteria</taxon>
        <taxon>Desulfobacterales</taxon>
        <taxon>Desulfococcaceae</taxon>
        <taxon>Desulfonema</taxon>
    </lineage>
</organism>
<feature type="transmembrane region" description="Helical" evidence="6">
    <location>
        <begin position="16"/>
        <end position="38"/>
    </location>
</feature>
<name>A0A975BHH7_9BACT</name>
<accession>A0A975BHH7</accession>
<evidence type="ECO:0000256" key="1">
    <source>
        <dbReference type="ARBA" id="ARBA00004651"/>
    </source>
</evidence>
<dbReference type="Pfam" id="PF03706">
    <property type="entry name" value="LPG_synthase_TM"/>
    <property type="match status" value="1"/>
</dbReference>
<feature type="transmembrane region" description="Helical" evidence="6">
    <location>
        <begin position="219"/>
        <end position="241"/>
    </location>
</feature>
<evidence type="ECO:0000313" key="7">
    <source>
        <dbReference type="EMBL" id="QTA85612.1"/>
    </source>
</evidence>
<evidence type="ECO:0000256" key="5">
    <source>
        <dbReference type="ARBA" id="ARBA00023136"/>
    </source>
</evidence>
<dbReference type="AlphaFoldDB" id="A0A975BHH7"/>
<keyword evidence="4 6" id="KW-1133">Transmembrane helix</keyword>
<feature type="transmembrane region" description="Helical" evidence="6">
    <location>
        <begin position="158"/>
        <end position="177"/>
    </location>
</feature>
<dbReference type="EMBL" id="CP061800">
    <property type="protein sequence ID" value="QTA85612.1"/>
    <property type="molecule type" value="Genomic_DNA"/>
</dbReference>
<feature type="transmembrane region" description="Helical" evidence="6">
    <location>
        <begin position="247"/>
        <end position="267"/>
    </location>
</feature>
<dbReference type="NCBIfam" id="TIGR00374">
    <property type="entry name" value="flippase-like domain"/>
    <property type="match status" value="1"/>
</dbReference>
<feature type="transmembrane region" description="Helical" evidence="6">
    <location>
        <begin position="50"/>
        <end position="69"/>
    </location>
</feature>
<gene>
    <name evidence="7" type="ORF">dnm_016230</name>
</gene>
<evidence type="ECO:0000256" key="3">
    <source>
        <dbReference type="ARBA" id="ARBA00022692"/>
    </source>
</evidence>